<name>A0A2T0TTI3_9ACTN</name>
<dbReference type="Pfam" id="PF03073">
    <property type="entry name" value="TspO_MBR"/>
    <property type="match status" value="1"/>
</dbReference>
<evidence type="ECO:0000256" key="4">
    <source>
        <dbReference type="ARBA" id="ARBA00022989"/>
    </source>
</evidence>
<accession>A0A2T0TTI3</accession>
<evidence type="ECO:0000256" key="1">
    <source>
        <dbReference type="ARBA" id="ARBA00004141"/>
    </source>
</evidence>
<dbReference type="Proteomes" id="UP000239210">
    <property type="component" value="Unassembled WGS sequence"/>
</dbReference>
<keyword evidence="5 7" id="KW-0472">Membrane</keyword>
<evidence type="ECO:0000313" key="8">
    <source>
        <dbReference type="EMBL" id="PRY48963.1"/>
    </source>
</evidence>
<dbReference type="PROSITE" id="PS51318">
    <property type="entry name" value="TAT"/>
    <property type="match status" value="1"/>
</dbReference>
<reference evidence="8 9" key="1">
    <citation type="submission" date="2018-03" db="EMBL/GenBank/DDBJ databases">
        <title>Genomic Encyclopedia of Archaeal and Bacterial Type Strains, Phase II (KMG-II): from individual species to whole genera.</title>
        <authorList>
            <person name="Goeker M."/>
        </authorList>
    </citation>
    <scope>NUCLEOTIDE SEQUENCE [LARGE SCALE GENOMIC DNA]</scope>
    <source>
        <strain evidence="8 9">DSM 45416</strain>
    </source>
</reference>
<dbReference type="Gene3D" id="1.20.1260.100">
    <property type="entry name" value="TspO/MBR protein"/>
    <property type="match status" value="1"/>
</dbReference>
<feature type="transmembrane region" description="Helical" evidence="7">
    <location>
        <begin position="40"/>
        <end position="63"/>
    </location>
</feature>
<evidence type="ECO:0000256" key="2">
    <source>
        <dbReference type="ARBA" id="ARBA00007524"/>
    </source>
</evidence>
<comment type="caution">
    <text evidence="8">The sequence shown here is derived from an EMBL/GenBank/DDBJ whole genome shotgun (WGS) entry which is preliminary data.</text>
</comment>
<feature type="transmembrane region" description="Helical" evidence="7">
    <location>
        <begin position="99"/>
        <end position="118"/>
    </location>
</feature>
<evidence type="ECO:0000256" key="3">
    <source>
        <dbReference type="ARBA" id="ARBA00022692"/>
    </source>
</evidence>
<dbReference type="OrthoDB" id="9795496at2"/>
<keyword evidence="3 7" id="KW-0812">Transmembrane</keyword>
<dbReference type="RefSeq" id="WP_106277310.1">
    <property type="nucleotide sequence ID" value="NZ_PVTG01000007.1"/>
</dbReference>
<sequence length="204" mass="21843">MRRRSVLRAGACTGAAAVAGNAFVGEPAMAWFRGLDAPRWQLPMTGFLGVGALYYGVVGSVLARSIDRRDARSTAWSLAVLVANEAWNGVFFGRRSTRAGFVGVCGFLVPLLALQHSVAGDVPSRRVLAPYTAYVLLYDLPWTHRLWRLNPAPGRTRPPATGDRRAGAPVAVPVLGPCGAPHGPRTLDTPGPGWSDHGHQRRCP</sequence>
<proteinExistence type="inferred from homology"/>
<gene>
    <name evidence="8" type="ORF">LY71_10745</name>
</gene>
<dbReference type="InterPro" id="IPR006311">
    <property type="entry name" value="TAT_signal"/>
</dbReference>
<dbReference type="EMBL" id="PVTG01000007">
    <property type="protein sequence ID" value="PRY48963.1"/>
    <property type="molecule type" value="Genomic_DNA"/>
</dbReference>
<evidence type="ECO:0000256" key="6">
    <source>
        <dbReference type="SAM" id="MobiDB-lite"/>
    </source>
</evidence>
<comment type="subcellular location">
    <subcellularLocation>
        <location evidence="1">Membrane</location>
        <topology evidence="1">Multi-pass membrane protein</topology>
    </subcellularLocation>
</comment>
<dbReference type="GO" id="GO:0016020">
    <property type="term" value="C:membrane"/>
    <property type="evidence" value="ECO:0007669"/>
    <property type="project" value="UniProtKB-SubCell"/>
</dbReference>
<protein>
    <submittedName>
        <fullName evidence="8">TspO/MBR related protein</fullName>
    </submittedName>
</protein>
<keyword evidence="9" id="KW-1185">Reference proteome</keyword>
<evidence type="ECO:0000256" key="5">
    <source>
        <dbReference type="ARBA" id="ARBA00023136"/>
    </source>
</evidence>
<evidence type="ECO:0000256" key="7">
    <source>
        <dbReference type="SAM" id="Phobius"/>
    </source>
</evidence>
<dbReference type="InterPro" id="IPR004307">
    <property type="entry name" value="TspO_MBR"/>
</dbReference>
<feature type="region of interest" description="Disordered" evidence="6">
    <location>
        <begin position="179"/>
        <end position="204"/>
    </location>
</feature>
<evidence type="ECO:0000313" key="9">
    <source>
        <dbReference type="Proteomes" id="UP000239210"/>
    </source>
</evidence>
<organism evidence="8 9">
    <name type="scientific">Geodermatophilus tzadiensis</name>
    <dbReference type="NCBI Taxonomy" id="1137988"/>
    <lineage>
        <taxon>Bacteria</taxon>
        <taxon>Bacillati</taxon>
        <taxon>Actinomycetota</taxon>
        <taxon>Actinomycetes</taxon>
        <taxon>Geodermatophilales</taxon>
        <taxon>Geodermatophilaceae</taxon>
        <taxon>Geodermatophilus</taxon>
    </lineage>
</organism>
<dbReference type="InterPro" id="IPR038330">
    <property type="entry name" value="TspO/MBR-related_sf"/>
</dbReference>
<keyword evidence="4 7" id="KW-1133">Transmembrane helix</keyword>
<comment type="similarity">
    <text evidence="2">Belongs to the TspO/BZRP family.</text>
</comment>
<dbReference type="AlphaFoldDB" id="A0A2T0TTI3"/>